<evidence type="ECO:0000256" key="1">
    <source>
        <dbReference type="ARBA" id="ARBA00006787"/>
    </source>
</evidence>
<keyword evidence="7" id="KW-1185">Reference proteome</keyword>
<gene>
    <name evidence="6" type="ORF">GCM10009533_41190</name>
</gene>
<accession>A0ABN1D9F7</accession>
<evidence type="ECO:0000313" key="7">
    <source>
        <dbReference type="Proteomes" id="UP001500729"/>
    </source>
</evidence>
<sequence>MSTRTHSDDTPATGFARGFASLESEVEVAELPVTGELPEWLSGELLRNGPAKFEAGRRRFRHWFDGQAMLHRFAIADGRVAYRNRFLDSPALRSARDGRIRYAEFATDPCRSLFARLFTRFRRSEPSANACVNVVPNGDDTYAALTEIPMAVDFDPHTLETIGISGYDDSIGGNVTTAHPHQAPRTGDLVNYVLRFSRQSEYRIYRQRPDGRTRELLASVPTDQPGYLHSFAITEDHVVLVEFPFVVNPLAFLLSGKPFIENYRWRPELGTRFIVIGLDDGSVRSVRTEEAFFAFHHINSYVDGGELVVDVCAYPDSGVVDSFYLDRLRSGARMPVPAPMRYRVDLDAGTARSHRLAEEPLELPGISYGHRNGRPYRCAYGVGMRGHDGRDFLDQLVKIDVEDGRSSTWYEGGCYPGEPVFVPAPEAEAEDDGAVLSVVLDSAAGRSFMLALDGRSFTEIARAEVPHAIPFGFHGQFSSR</sequence>
<protein>
    <recommendedName>
        <fullName evidence="5">Dioxygenase</fullName>
        <ecNumber evidence="5">1.13.11.-</ecNumber>
    </recommendedName>
</protein>
<dbReference type="PANTHER" id="PTHR10543">
    <property type="entry name" value="BETA-CAROTENE DIOXYGENASE"/>
    <property type="match status" value="1"/>
</dbReference>
<name>A0ABN1D9F7_SACER</name>
<comment type="caution">
    <text evidence="6">The sequence shown here is derived from an EMBL/GenBank/DDBJ whole genome shotgun (WGS) entry which is preliminary data.</text>
</comment>
<evidence type="ECO:0000256" key="5">
    <source>
        <dbReference type="RuleBase" id="RU364048"/>
    </source>
</evidence>
<dbReference type="InterPro" id="IPR004294">
    <property type="entry name" value="Carotenoid_Oase"/>
</dbReference>
<dbReference type="Proteomes" id="UP001500729">
    <property type="component" value="Unassembled WGS sequence"/>
</dbReference>
<evidence type="ECO:0000256" key="3">
    <source>
        <dbReference type="ARBA" id="ARBA00023002"/>
    </source>
</evidence>
<comment type="similarity">
    <text evidence="1 5">Belongs to the carotenoid oxygenase family.</text>
</comment>
<keyword evidence="2 5" id="KW-0479">Metal-binding</keyword>
<evidence type="ECO:0000256" key="2">
    <source>
        <dbReference type="ARBA" id="ARBA00022723"/>
    </source>
</evidence>
<comment type="cofactor">
    <cofactor evidence="5">
        <name>Fe(2+)</name>
        <dbReference type="ChEBI" id="CHEBI:29033"/>
    </cofactor>
    <text evidence="5">Binds 1 Fe(2+) ion per subunit.</text>
</comment>
<reference evidence="6 7" key="1">
    <citation type="journal article" date="2019" name="Int. J. Syst. Evol. Microbiol.">
        <title>The Global Catalogue of Microorganisms (GCM) 10K type strain sequencing project: providing services to taxonomists for standard genome sequencing and annotation.</title>
        <authorList>
            <consortium name="The Broad Institute Genomics Platform"/>
            <consortium name="The Broad Institute Genome Sequencing Center for Infectious Disease"/>
            <person name="Wu L."/>
            <person name="Ma J."/>
        </authorList>
    </citation>
    <scope>NUCLEOTIDE SEQUENCE [LARGE SCALE GENOMIC DNA]</scope>
    <source>
        <strain evidence="6 7">JCM 10303</strain>
    </source>
</reference>
<dbReference type="Pfam" id="PF03055">
    <property type="entry name" value="RPE65"/>
    <property type="match status" value="1"/>
</dbReference>
<dbReference type="EMBL" id="BAAAGS010000028">
    <property type="protein sequence ID" value="GAA0537752.1"/>
    <property type="molecule type" value="Genomic_DNA"/>
</dbReference>
<keyword evidence="4 5" id="KW-0408">Iron</keyword>
<evidence type="ECO:0000313" key="6">
    <source>
        <dbReference type="EMBL" id="GAA0537752.1"/>
    </source>
</evidence>
<dbReference type="PANTHER" id="PTHR10543:SF24">
    <property type="entry name" value="CAROTENOID ISOMEROOXYGENASE"/>
    <property type="match status" value="1"/>
</dbReference>
<dbReference type="RefSeq" id="WP_009945681.1">
    <property type="nucleotide sequence ID" value="NZ_BAAAGS010000028.1"/>
</dbReference>
<proteinExistence type="inferred from homology"/>
<keyword evidence="3 5" id="KW-0560">Oxidoreductase</keyword>
<keyword evidence="5" id="KW-0223">Dioxygenase</keyword>
<evidence type="ECO:0000256" key="4">
    <source>
        <dbReference type="ARBA" id="ARBA00023004"/>
    </source>
</evidence>
<dbReference type="EC" id="1.13.11.-" evidence="5"/>
<organism evidence="6 7">
    <name type="scientific">Saccharopolyspora erythraea</name>
    <name type="common">Streptomyces erythraeus</name>
    <dbReference type="NCBI Taxonomy" id="1836"/>
    <lineage>
        <taxon>Bacteria</taxon>
        <taxon>Bacillati</taxon>
        <taxon>Actinomycetota</taxon>
        <taxon>Actinomycetes</taxon>
        <taxon>Pseudonocardiales</taxon>
        <taxon>Pseudonocardiaceae</taxon>
        <taxon>Saccharopolyspora</taxon>
    </lineage>
</organism>